<organism evidence="2 3">
    <name type="scientific">Natrinema salaciae</name>
    <dbReference type="NCBI Taxonomy" id="1186196"/>
    <lineage>
        <taxon>Archaea</taxon>
        <taxon>Methanobacteriati</taxon>
        <taxon>Methanobacteriota</taxon>
        <taxon>Stenosarchaea group</taxon>
        <taxon>Halobacteria</taxon>
        <taxon>Halobacteriales</taxon>
        <taxon>Natrialbaceae</taxon>
        <taxon>Natrinema</taxon>
    </lineage>
</organism>
<dbReference type="CDD" id="cd00293">
    <property type="entry name" value="USP-like"/>
    <property type="match status" value="1"/>
</dbReference>
<gene>
    <name evidence="2" type="ORF">SAMN04489841_2383</name>
</gene>
<name>A0A1H9IZ91_9EURY</name>
<dbReference type="Proteomes" id="UP000199114">
    <property type="component" value="Unassembled WGS sequence"/>
</dbReference>
<dbReference type="InterPro" id="IPR014729">
    <property type="entry name" value="Rossmann-like_a/b/a_fold"/>
</dbReference>
<evidence type="ECO:0000313" key="3">
    <source>
        <dbReference type="Proteomes" id="UP000199114"/>
    </source>
</evidence>
<dbReference type="SUPFAM" id="SSF52402">
    <property type="entry name" value="Adenine nucleotide alpha hydrolases-like"/>
    <property type="match status" value="1"/>
</dbReference>
<dbReference type="InterPro" id="IPR006016">
    <property type="entry name" value="UspA"/>
</dbReference>
<dbReference type="STRING" id="1186196.SAMN04489841_2383"/>
<evidence type="ECO:0000259" key="1">
    <source>
        <dbReference type="Pfam" id="PF00582"/>
    </source>
</evidence>
<sequence>MRSATEATAMVESDPARVLVPTLGRPREDDALAYALETFPDAEIILLSVTTPLDASLSEGGVLERTEERTAAARAAADTLLESVADPDGADRVRIETVEGRPGTVVPRYASEEGIDHVVISGSGRGSAGFFRRFLGRSIAATVVERTAEPVTVLE</sequence>
<keyword evidence="3" id="KW-1185">Reference proteome</keyword>
<protein>
    <submittedName>
        <fullName evidence="2">Nucleotide-binding universal stress protein, UspA family</fullName>
    </submittedName>
</protein>
<dbReference type="Pfam" id="PF00582">
    <property type="entry name" value="Usp"/>
    <property type="match status" value="1"/>
</dbReference>
<accession>A0A1H9IZ91</accession>
<reference evidence="3" key="1">
    <citation type="submission" date="2016-10" db="EMBL/GenBank/DDBJ databases">
        <authorList>
            <person name="Varghese N."/>
            <person name="Submissions S."/>
        </authorList>
    </citation>
    <scope>NUCLEOTIDE SEQUENCE [LARGE SCALE GENOMIC DNA]</scope>
    <source>
        <strain evidence="3">DSM 25055</strain>
    </source>
</reference>
<evidence type="ECO:0000313" key="2">
    <source>
        <dbReference type="EMBL" id="SEQ79839.1"/>
    </source>
</evidence>
<feature type="domain" description="UspA" evidence="1">
    <location>
        <begin position="17"/>
        <end position="154"/>
    </location>
</feature>
<dbReference type="Gene3D" id="3.40.50.620">
    <property type="entry name" value="HUPs"/>
    <property type="match status" value="1"/>
</dbReference>
<dbReference type="AlphaFoldDB" id="A0A1H9IZ91"/>
<proteinExistence type="predicted"/>
<dbReference type="EMBL" id="FOFD01000003">
    <property type="protein sequence ID" value="SEQ79839.1"/>
    <property type="molecule type" value="Genomic_DNA"/>
</dbReference>